<keyword evidence="3 6" id="KW-0479">Metal-binding</keyword>
<keyword evidence="6" id="KW-0732">Signal</keyword>
<dbReference type="InterPro" id="IPR007484">
    <property type="entry name" value="Peptidase_M28"/>
</dbReference>
<feature type="domain" description="PA" evidence="7">
    <location>
        <begin position="156"/>
        <end position="237"/>
    </location>
</feature>
<sequence>MVASKRLCLAAAIAALHGSAIAQLQQPLSAEQRPLEADNTRPGAKKPLVNTEDLQASINAENLLERAQDLYGIAKRSEGQYQHPTRVIGSDGHRGTIDYITSEIARLGDYYTSSKQSFPAVLGKVYESRLVLGHDVPASAVPMSLTPPTTNKQPVYGDLVLVANDGCDASDYPSELSGKIAFIIRGTCSFGTKSEHAGKAGAVAAVIYNYNDDTFGGTLEKPSANHVATFGLSGKDAAPTLEKLKAGKVVDSIAFIDSEVSTISTTNIIIQTVDGDPDNCVMLGGHSDSVGEGPGINDDGSGSLTLLEVATQLTNFTVNNCVRFAWWAGEEEGLLGSDYYVDTLPEEENMKIRLFMDYDMMGSPNYAYQVYNATNAKNPNGSEELRDLYVDWYTSKGLNQTFIPFDGRSDYDAFIRNGIPGGGFATGAEGIKTKEEEAMFGGKAGEWYDPCYHQLCDDTSNVNTTAWLLNTQLVAHSVATFAKSFDGFPERANTTAAGVYEQETKYHGRYLEI</sequence>
<dbReference type="GO" id="GO:0008235">
    <property type="term" value="F:metalloexopeptidase activity"/>
    <property type="evidence" value="ECO:0007669"/>
    <property type="project" value="InterPro"/>
</dbReference>
<evidence type="ECO:0000256" key="1">
    <source>
        <dbReference type="ARBA" id="ARBA00001947"/>
    </source>
</evidence>
<dbReference type="PANTHER" id="PTHR12147:SF17">
    <property type="entry name" value="AMINOPEPTIDASE Y"/>
    <property type="match status" value="1"/>
</dbReference>
<name>A0AAI8YMJ2_9PEZI</name>
<evidence type="ECO:0000256" key="5">
    <source>
        <dbReference type="ARBA" id="ARBA00022833"/>
    </source>
</evidence>
<dbReference type="InterPro" id="IPR046450">
    <property type="entry name" value="PA_dom_sf"/>
</dbReference>
<dbReference type="EC" id="3.4.-.-" evidence="6"/>
<dbReference type="InterPro" id="IPR045175">
    <property type="entry name" value="M28_fam"/>
</dbReference>
<keyword evidence="2 6" id="KW-0645">Protease</keyword>
<dbReference type="EMBL" id="CAUWAG010000020">
    <property type="protein sequence ID" value="CAJ2512752.1"/>
    <property type="molecule type" value="Genomic_DNA"/>
</dbReference>
<accession>A0AAI8YMJ2</accession>
<keyword evidence="10" id="KW-1185">Reference proteome</keyword>
<dbReference type="SUPFAM" id="SSF53187">
    <property type="entry name" value="Zn-dependent exopeptidases"/>
    <property type="match status" value="1"/>
</dbReference>
<dbReference type="PANTHER" id="PTHR12147">
    <property type="entry name" value="METALLOPEPTIDASE M28 FAMILY MEMBER"/>
    <property type="match status" value="1"/>
</dbReference>
<organism evidence="9 10">
    <name type="scientific">Anthostomella pinea</name>
    <dbReference type="NCBI Taxonomy" id="933095"/>
    <lineage>
        <taxon>Eukaryota</taxon>
        <taxon>Fungi</taxon>
        <taxon>Dikarya</taxon>
        <taxon>Ascomycota</taxon>
        <taxon>Pezizomycotina</taxon>
        <taxon>Sordariomycetes</taxon>
        <taxon>Xylariomycetidae</taxon>
        <taxon>Xylariales</taxon>
        <taxon>Xylariaceae</taxon>
        <taxon>Anthostomella</taxon>
    </lineage>
</organism>
<dbReference type="GO" id="GO:0046872">
    <property type="term" value="F:metal ion binding"/>
    <property type="evidence" value="ECO:0007669"/>
    <property type="project" value="UniProtKB-KW"/>
</dbReference>
<dbReference type="Pfam" id="PF02225">
    <property type="entry name" value="PA"/>
    <property type="match status" value="1"/>
</dbReference>
<comment type="caution">
    <text evidence="9">The sequence shown here is derived from an EMBL/GenBank/DDBJ whole genome shotgun (WGS) entry which is preliminary data.</text>
</comment>
<comment type="cofactor">
    <cofactor evidence="1">
        <name>Zn(2+)</name>
        <dbReference type="ChEBI" id="CHEBI:29105"/>
    </cofactor>
</comment>
<keyword evidence="4 6" id="KW-0378">Hydrolase</keyword>
<proteinExistence type="inferred from homology"/>
<evidence type="ECO:0000259" key="7">
    <source>
        <dbReference type="Pfam" id="PF02225"/>
    </source>
</evidence>
<reference evidence="9" key="1">
    <citation type="submission" date="2023-10" db="EMBL/GenBank/DDBJ databases">
        <authorList>
            <person name="Hackl T."/>
        </authorList>
    </citation>
    <scope>NUCLEOTIDE SEQUENCE</scope>
</reference>
<dbReference type="AlphaFoldDB" id="A0AAI8YMJ2"/>
<dbReference type="GO" id="GO:0006508">
    <property type="term" value="P:proteolysis"/>
    <property type="evidence" value="ECO:0007669"/>
    <property type="project" value="UniProtKB-KW"/>
</dbReference>
<protein>
    <recommendedName>
        <fullName evidence="6">Peptide hydrolase</fullName>
        <ecNumber evidence="6">3.4.-.-</ecNumber>
    </recommendedName>
</protein>
<evidence type="ECO:0000256" key="6">
    <source>
        <dbReference type="RuleBase" id="RU361240"/>
    </source>
</evidence>
<evidence type="ECO:0000313" key="10">
    <source>
        <dbReference type="Proteomes" id="UP001295740"/>
    </source>
</evidence>
<evidence type="ECO:0000256" key="2">
    <source>
        <dbReference type="ARBA" id="ARBA00022670"/>
    </source>
</evidence>
<keyword evidence="5 6" id="KW-0862">Zinc</keyword>
<gene>
    <name evidence="9" type="ORF">KHLLAP_LOCUS13220</name>
</gene>
<comment type="similarity">
    <text evidence="6">Belongs to the peptidase M28 family.</text>
</comment>
<dbReference type="Pfam" id="PF04389">
    <property type="entry name" value="Peptidase_M28"/>
    <property type="match status" value="1"/>
</dbReference>
<dbReference type="InterPro" id="IPR003137">
    <property type="entry name" value="PA_domain"/>
</dbReference>
<dbReference type="Gene3D" id="3.50.30.30">
    <property type="match status" value="1"/>
</dbReference>
<dbReference type="FunFam" id="3.40.630.10:FF:000093">
    <property type="entry name" value="Peptide hydrolase"/>
    <property type="match status" value="1"/>
</dbReference>
<feature type="chain" id="PRO_5042314326" description="Peptide hydrolase" evidence="6">
    <location>
        <begin position="23"/>
        <end position="513"/>
    </location>
</feature>
<dbReference type="SUPFAM" id="SSF52025">
    <property type="entry name" value="PA domain"/>
    <property type="match status" value="1"/>
</dbReference>
<feature type="domain" description="Peptidase M28" evidence="8">
    <location>
        <begin position="267"/>
        <end position="476"/>
    </location>
</feature>
<evidence type="ECO:0000256" key="3">
    <source>
        <dbReference type="ARBA" id="ARBA00022723"/>
    </source>
</evidence>
<dbReference type="Proteomes" id="UP001295740">
    <property type="component" value="Unassembled WGS sequence"/>
</dbReference>
<evidence type="ECO:0000259" key="8">
    <source>
        <dbReference type="Pfam" id="PF04389"/>
    </source>
</evidence>
<feature type="signal peptide" evidence="6">
    <location>
        <begin position="1"/>
        <end position="22"/>
    </location>
</feature>
<evidence type="ECO:0000313" key="9">
    <source>
        <dbReference type="EMBL" id="CAJ2512752.1"/>
    </source>
</evidence>
<dbReference type="Gene3D" id="3.40.630.10">
    <property type="entry name" value="Zn peptidases"/>
    <property type="match status" value="1"/>
</dbReference>
<evidence type="ECO:0000256" key="4">
    <source>
        <dbReference type="ARBA" id="ARBA00022801"/>
    </source>
</evidence>